<dbReference type="RefSeq" id="WP_009452573.1">
    <property type="nucleotide sequence ID" value="NZ_AMSI01000020.1"/>
</dbReference>
<evidence type="ECO:0000259" key="7">
    <source>
        <dbReference type="PROSITE" id="PS51007"/>
    </source>
</evidence>
<evidence type="ECO:0000256" key="3">
    <source>
        <dbReference type="ARBA" id="ARBA00022723"/>
    </source>
</evidence>
<keyword evidence="9" id="KW-1185">Reference proteome</keyword>
<evidence type="ECO:0000313" key="8">
    <source>
        <dbReference type="EMBL" id="EKF40281.1"/>
    </source>
</evidence>
<dbReference type="InterPro" id="IPR036909">
    <property type="entry name" value="Cyt_c-like_dom_sf"/>
</dbReference>
<evidence type="ECO:0000256" key="5">
    <source>
        <dbReference type="ARBA" id="ARBA00023004"/>
    </source>
</evidence>
<dbReference type="InterPro" id="IPR051811">
    <property type="entry name" value="Cytochrome_c550/c551-like"/>
</dbReference>
<proteinExistence type="predicted"/>
<dbReference type="PANTHER" id="PTHR37823:SF1">
    <property type="entry name" value="CYTOCHROME C-553-LIKE"/>
    <property type="match status" value="1"/>
</dbReference>
<dbReference type="PATRIC" id="fig|1231190.3.peg.4489"/>
<dbReference type="eggNOG" id="COG2010">
    <property type="taxonomic scope" value="Bacteria"/>
</dbReference>
<organism evidence="8 9">
    <name type="scientific">Nitratireductor indicus C115</name>
    <dbReference type="NCBI Taxonomy" id="1231190"/>
    <lineage>
        <taxon>Bacteria</taxon>
        <taxon>Pseudomonadati</taxon>
        <taxon>Pseudomonadota</taxon>
        <taxon>Alphaproteobacteria</taxon>
        <taxon>Hyphomicrobiales</taxon>
        <taxon>Phyllobacteriaceae</taxon>
        <taxon>Nitratireductor</taxon>
    </lineage>
</organism>
<dbReference type="SUPFAM" id="SSF46626">
    <property type="entry name" value="Cytochrome c"/>
    <property type="match status" value="1"/>
</dbReference>
<keyword evidence="5 6" id="KW-0408">Iron</keyword>
<reference evidence="8 9" key="1">
    <citation type="journal article" date="2012" name="J. Bacteriol.">
        <title>Genome Sequence of Nitratireductor indicus Type Strain C115.</title>
        <authorList>
            <person name="Lai Q."/>
            <person name="Li G."/>
            <person name="Yu Z."/>
            <person name="Shao Z."/>
        </authorList>
    </citation>
    <scope>NUCLEOTIDE SEQUENCE [LARGE SCALE GENOMIC DNA]</scope>
    <source>
        <strain evidence="8 9">C115</strain>
    </source>
</reference>
<name>K2NYW2_9HYPH</name>
<dbReference type="GO" id="GO:0046872">
    <property type="term" value="F:metal ion binding"/>
    <property type="evidence" value="ECO:0007669"/>
    <property type="project" value="UniProtKB-KW"/>
</dbReference>
<keyword evidence="4" id="KW-0249">Electron transport</keyword>
<dbReference type="EMBL" id="AMSI01000020">
    <property type="protein sequence ID" value="EKF40281.1"/>
    <property type="molecule type" value="Genomic_DNA"/>
</dbReference>
<comment type="caution">
    <text evidence="8">The sequence shown here is derived from an EMBL/GenBank/DDBJ whole genome shotgun (WGS) entry which is preliminary data.</text>
</comment>
<evidence type="ECO:0000256" key="4">
    <source>
        <dbReference type="ARBA" id="ARBA00022982"/>
    </source>
</evidence>
<protein>
    <submittedName>
        <fullName evidence="8">Putative cytochrome c, class I</fullName>
    </submittedName>
</protein>
<gene>
    <name evidence="8" type="ORF">NA8A_21736</name>
</gene>
<dbReference type="PROSITE" id="PS51007">
    <property type="entry name" value="CYTC"/>
    <property type="match status" value="1"/>
</dbReference>
<accession>K2NYW2</accession>
<dbReference type="GO" id="GO:0009055">
    <property type="term" value="F:electron transfer activity"/>
    <property type="evidence" value="ECO:0007669"/>
    <property type="project" value="InterPro"/>
</dbReference>
<dbReference type="AlphaFoldDB" id="K2NYW2"/>
<dbReference type="InterPro" id="IPR009056">
    <property type="entry name" value="Cyt_c-like_dom"/>
</dbReference>
<dbReference type="STRING" id="721133.SAMN05216176_11590"/>
<dbReference type="Gene3D" id="1.10.760.10">
    <property type="entry name" value="Cytochrome c-like domain"/>
    <property type="match status" value="1"/>
</dbReference>
<evidence type="ECO:0000256" key="1">
    <source>
        <dbReference type="ARBA" id="ARBA00022448"/>
    </source>
</evidence>
<keyword evidence="1" id="KW-0813">Transport</keyword>
<evidence type="ECO:0000256" key="6">
    <source>
        <dbReference type="PROSITE-ProRule" id="PRU00433"/>
    </source>
</evidence>
<dbReference type="Proteomes" id="UP000007374">
    <property type="component" value="Unassembled WGS sequence"/>
</dbReference>
<evidence type="ECO:0000256" key="2">
    <source>
        <dbReference type="ARBA" id="ARBA00022617"/>
    </source>
</evidence>
<dbReference type="GO" id="GO:0020037">
    <property type="term" value="F:heme binding"/>
    <property type="evidence" value="ECO:0007669"/>
    <property type="project" value="InterPro"/>
</dbReference>
<dbReference type="Pfam" id="PF00034">
    <property type="entry name" value="Cytochrom_C"/>
    <property type="match status" value="1"/>
</dbReference>
<keyword evidence="2 6" id="KW-0349">Heme</keyword>
<feature type="domain" description="Cytochrome c" evidence="7">
    <location>
        <begin position="50"/>
        <end position="135"/>
    </location>
</feature>
<sequence length="147" mass="16089">MEKMVNIRGSLPKVFVLGFFALGAAVLLSKAFQPEPEAMVVAVSMPELSGEASVGQILFNNNCASCHGDRASGTDKGPPLIHDIYNPGHHSDDAFYLAAMNGVVQHHWPYGNMPKQEQVTRDEVAKIVQYVRELQVANGITFKPHNM</sequence>
<keyword evidence="3 6" id="KW-0479">Metal-binding</keyword>
<evidence type="ECO:0000313" key="9">
    <source>
        <dbReference type="Proteomes" id="UP000007374"/>
    </source>
</evidence>
<dbReference type="PANTHER" id="PTHR37823">
    <property type="entry name" value="CYTOCHROME C-553-LIKE"/>
    <property type="match status" value="1"/>
</dbReference>